<accession>A0A8T2TBC7</accession>
<proteinExistence type="predicted"/>
<reference evidence="2" key="1">
    <citation type="submission" date="2021-08" db="EMBL/GenBank/DDBJ databases">
        <title>WGS assembly of Ceratopteris richardii.</title>
        <authorList>
            <person name="Marchant D.B."/>
            <person name="Chen G."/>
            <person name="Jenkins J."/>
            <person name="Shu S."/>
            <person name="Leebens-Mack J."/>
            <person name="Grimwood J."/>
            <person name="Schmutz J."/>
            <person name="Soltis P."/>
            <person name="Soltis D."/>
            <person name="Chen Z.-H."/>
        </authorList>
    </citation>
    <scope>NUCLEOTIDE SEQUENCE</scope>
    <source>
        <strain evidence="2">Whitten #5841</strain>
        <tissue evidence="2">Leaf</tissue>
    </source>
</reference>
<dbReference type="EMBL" id="CM035420">
    <property type="protein sequence ID" value="KAH7405553.1"/>
    <property type="molecule type" value="Genomic_DNA"/>
</dbReference>
<comment type="caution">
    <text evidence="2">The sequence shown here is derived from an EMBL/GenBank/DDBJ whole genome shotgun (WGS) entry which is preliminary data.</text>
</comment>
<evidence type="ECO:0000313" key="2">
    <source>
        <dbReference type="EMBL" id="KAH7405553.1"/>
    </source>
</evidence>
<dbReference type="Proteomes" id="UP000825935">
    <property type="component" value="Chromosome 15"/>
</dbReference>
<protein>
    <submittedName>
        <fullName evidence="2">Uncharacterized protein</fullName>
    </submittedName>
</protein>
<sequence>MFWEKKTPNVEASESRLEGDKKQGNMTTIFWEKKTPNVEASYFRFAGDKKQVMRGAVMKVHVCGKALFKYLFNSTVNTLIQFEESCFEFSKNNMR</sequence>
<gene>
    <name evidence="2" type="ORF">KP509_15G075600</name>
</gene>
<evidence type="ECO:0000256" key="1">
    <source>
        <dbReference type="SAM" id="MobiDB-lite"/>
    </source>
</evidence>
<evidence type="ECO:0000313" key="3">
    <source>
        <dbReference type="Proteomes" id="UP000825935"/>
    </source>
</evidence>
<feature type="region of interest" description="Disordered" evidence="1">
    <location>
        <begin position="1"/>
        <end position="21"/>
    </location>
</feature>
<keyword evidence="3" id="KW-1185">Reference proteome</keyword>
<name>A0A8T2TBC7_CERRI</name>
<dbReference type="AlphaFoldDB" id="A0A8T2TBC7"/>
<organism evidence="2 3">
    <name type="scientific">Ceratopteris richardii</name>
    <name type="common">Triangle waterfern</name>
    <dbReference type="NCBI Taxonomy" id="49495"/>
    <lineage>
        <taxon>Eukaryota</taxon>
        <taxon>Viridiplantae</taxon>
        <taxon>Streptophyta</taxon>
        <taxon>Embryophyta</taxon>
        <taxon>Tracheophyta</taxon>
        <taxon>Polypodiopsida</taxon>
        <taxon>Polypodiidae</taxon>
        <taxon>Polypodiales</taxon>
        <taxon>Pteridineae</taxon>
        <taxon>Pteridaceae</taxon>
        <taxon>Parkerioideae</taxon>
        <taxon>Ceratopteris</taxon>
    </lineage>
</organism>